<reference evidence="7" key="1">
    <citation type="submission" date="2023-09" db="EMBL/GenBank/DDBJ databases">
        <authorList>
            <person name="Li S."/>
            <person name="Li X."/>
            <person name="Zhang C."/>
            <person name="Zhao Z."/>
        </authorList>
    </citation>
    <scope>NUCLEOTIDE SEQUENCE [LARGE SCALE GENOMIC DNA]</scope>
    <source>
        <strain evidence="7">SQ149</strain>
    </source>
</reference>
<dbReference type="Proteomes" id="UP001258994">
    <property type="component" value="Chromosome"/>
</dbReference>
<dbReference type="InterPro" id="IPR013780">
    <property type="entry name" value="Glyco_hydro_b"/>
</dbReference>
<dbReference type="Gene3D" id="3.20.20.80">
    <property type="entry name" value="Glycosidases"/>
    <property type="match status" value="1"/>
</dbReference>
<evidence type="ECO:0000256" key="3">
    <source>
        <dbReference type="ARBA" id="ARBA00023295"/>
    </source>
</evidence>
<dbReference type="PANTHER" id="PTHR43002">
    <property type="entry name" value="GLYCOGEN DEBRANCHING ENZYME"/>
    <property type="match status" value="1"/>
</dbReference>
<dbReference type="Pfam" id="PF00128">
    <property type="entry name" value="Alpha-amylase"/>
    <property type="match status" value="2"/>
</dbReference>
<evidence type="ECO:0000313" key="6">
    <source>
        <dbReference type="EMBL" id="WNC72306.1"/>
    </source>
</evidence>
<dbReference type="RefSeq" id="WP_348391425.1">
    <property type="nucleotide sequence ID" value="NZ_CP134145.1"/>
</dbReference>
<dbReference type="Gene3D" id="2.60.40.10">
    <property type="entry name" value="Immunoglobulins"/>
    <property type="match status" value="1"/>
</dbReference>
<dbReference type="InterPro" id="IPR013783">
    <property type="entry name" value="Ig-like_fold"/>
</dbReference>
<dbReference type="CDD" id="cd11326">
    <property type="entry name" value="AmyAc_Glg_debranch"/>
    <property type="match status" value="1"/>
</dbReference>
<dbReference type="InterPro" id="IPR014756">
    <property type="entry name" value="Ig_E-set"/>
</dbReference>
<name>A0ABY9TUY9_9GAMM</name>
<dbReference type="EMBL" id="CP134145">
    <property type="protein sequence ID" value="WNC72306.1"/>
    <property type="molecule type" value="Genomic_DNA"/>
</dbReference>
<organism evidence="6 7">
    <name type="scientific">Thalassotalea psychrophila</name>
    <dbReference type="NCBI Taxonomy" id="3065647"/>
    <lineage>
        <taxon>Bacteria</taxon>
        <taxon>Pseudomonadati</taxon>
        <taxon>Pseudomonadota</taxon>
        <taxon>Gammaproteobacteria</taxon>
        <taxon>Alteromonadales</taxon>
        <taxon>Colwelliaceae</taxon>
        <taxon>Thalassotalea</taxon>
    </lineage>
</organism>
<dbReference type="CDD" id="cd02856">
    <property type="entry name" value="E_set_GDE_Isoamylase_N"/>
    <property type="match status" value="1"/>
</dbReference>
<proteinExistence type="inferred from homology"/>
<accession>A0ABY9TUY9</accession>
<dbReference type="SMART" id="SM00642">
    <property type="entry name" value="Aamy"/>
    <property type="match status" value="1"/>
</dbReference>
<dbReference type="Gene3D" id="2.60.40.1180">
    <property type="entry name" value="Golgi alpha-mannosidase II"/>
    <property type="match status" value="1"/>
</dbReference>
<dbReference type="Pfam" id="PF02922">
    <property type="entry name" value="CBM_48"/>
    <property type="match status" value="1"/>
</dbReference>
<evidence type="ECO:0000256" key="4">
    <source>
        <dbReference type="SAM" id="MobiDB-lite"/>
    </source>
</evidence>
<dbReference type="SUPFAM" id="SSF81296">
    <property type="entry name" value="E set domains"/>
    <property type="match status" value="1"/>
</dbReference>
<comment type="similarity">
    <text evidence="1">Belongs to the glycosyl hydrolase 13 family.</text>
</comment>
<dbReference type="InterPro" id="IPR004193">
    <property type="entry name" value="Glyco_hydro_13_N"/>
</dbReference>
<evidence type="ECO:0000256" key="1">
    <source>
        <dbReference type="ARBA" id="ARBA00008061"/>
    </source>
</evidence>
<dbReference type="InterPro" id="IPR011837">
    <property type="entry name" value="Glycogen_debranch_GlgX"/>
</dbReference>
<dbReference type="SUPFAM" id="SSF51445">
    <property type="entry name" value="(Trans)glycosidases"/>
    <property type="match status" value="1"/>
</dbReference>
<dbReference type="SUPFAM" id="SSF51011">
    <property type="entry name" value="Glycosyl hydrolase domain"/>
    <property type="match status" value="1"/>
</dbReference>
<keyword evidence="7" id="KW-1185">Reference proteome</keyword>
<sequence>MTLAKLVNPGKHYPLGATFDGSGTNFALFSANATKVELCLFDNVTETELSRVELTEYTDEVWHGYLPQIQPGTLYGYRVHGPYEPHNGHRFNPAKLLLDPYAKQLNKSFTWSERHYGFDINSCAQDLMIDNNDNAACMPKCVVVEPFDGLNNAVTVNDNETIIYEAHVKGFTKLNPTVPVEMRGTFKGLAQPSVINYFKDLGVTSVELLPIHGFFDESFALEKDLKNYWGYNSIAFFAPEPRYCQQQDLTEFQQMVDAFHQAGMQVILDVVYNHTAEGNHMGPTYSFKGIDNASYYRLEAEDKRFYINHSGCGNTLNLAHPRVLQLVMDSLRYWVEVMGIDGFRFDLAPILGRQDLQGNDNFYGHSSFFAALRQDPVLAHVKLIAEPWDIGHGGYQLGQFPGNWYEWNDRYRDAVRRFWRGEDNMIAEFARRLHGSGDIFEHHGRRPYASVNVVTTHDGYTLHDLVTFEQRHNQANGEQNRDGHKSNFSRNYGVEGETTNANINKIRKQQKRNILATLFLSQGTPMLLAGDERNNSQYGNNNAYCQDNEITWLNWDKQDEQQVHFVQQLIKLRKQHPLLNRLNYQHGQQVSAKTGLPDISWFNCHGEAMDESNWHNKALKSFAMMLADTNNNKTANVANDDALLIIFNAHDVACNFQLPNLPGNWSQIINTADSKADITNTLIDSTLLSVAAFSCSVLTYSQNDTQGIQ</sequence>
<feature type="region of interest" description="Disordered" evidence="4">
    <location>
        <begin position="475"/>
        <end position="495"/>
    </location>
</feature>
<gene>
    <name evidence="6" type="primary">glgX</name>
    <name evidence="6" type="ORF">RGQ13_19640</name>
</gene>
<dbReference type="NCBIfam" id="TIGR02100">
    <property type="entry name" value="glgX_debranch"/>
    <property type="match status" value="1"/>
</dbReference>
<protein>
    <submittedName>
        <fullName evidence="6">Glycogen debranching protein GlgX</fullName>
    </submittedName>
</protein>
<keyword evidence="3" id="KW-0326">Glycosidase</keyword>
<dbReference type="InterPro" id="IPR006047">
    <property type="entry name" value="GH13_cat_dom"/>
</dbReference>
<evidence type="ECO:0000259" key="5">
    <source>
        <dbReference type="SMART" id="SM00642"/>
    </source>
</evidence>
<feature type="domain" description="Glycosyl hydrolase family 13 catalytic" evidence="5">
    <location>
        <begin position="165"/>
        <end position="573"/>
    </location>
</feature>
<keyword evidence="2" id="KW-0378">Hydrolase</keyword>
<dbReference type="InterPro" id="IPR017853">
    <property type="entry name" value="GH"/>
</dbReference>
<dbReference type="InterPro" id="IPR044505">
    <property type="entry name" value="GlgX_Isoamylase_N_E_set"/>
</dbReference>
<evidence type="ECO:0000256" key="2">
    <source>
        <dbReference type="ARBA" id="ARBA00022801"/>
    </source>
</evidence>
<evidence type="ECO:0000313" key="7">
    <source>
        <dbReference type="Proteomes" id="UP001258994"/>
    </source>
</evidence>